<dbReference type="eggNOG" id="COG4448">
    <property type="taxonomic scope" value="Bacteria"/>
</dbReference>
<dbReference type="GO" id="GO:0004067">
    <property type="term" value="F:asparaginase activity"/>
    <property type="evidence" value="ECO:0007669"/>
    <property type="project" value="UniProtKB-EC"/>
</dbReference>
<dbReference type="AlphaFoldDB" id="M9R0J9"/>
<dbReference type="Pfam" id="PF06089">
    <property type="entry name" value="Asparaginase_II"/>
    <property type="match status" value="1"/>
</dbReference>
<accession>M9R0J9</accession>
<protein>
    <submittedName>
        <fullName evidence="1">L-asparaginase II</fullName>
        <ecNumber evidence="1">3.5.1.1</ecNumber>
    </submittedName>
</protein>
<dbReference type="PANTHER" id="PTHR42110">
    <property type="entry name" value="L-ASPARAGINASE, PUTATIVE (AFU_ORTHOLOGUE AFUA_3G11890)-RELATED"/>
    <property type="match status" value="1"/>
</dbReference>
<dbReference type="EMBL" id="CP003740">
    <property type="protein sequence ID" value="AGI66164.1"/>
    <property type="molecule type" value="Genomic_DNA"/>
</dbReference>
<dbReference type="InterPro" id="IPR010349">
    <property type="entry name" value="Asparaginase_II"/>
</dbReference>
<evidence type="ECO:0000313" key="1">
    <source>
        <dbReference type="EMBL" id="AGI66164.1"/>
    </source>
</evidence>
<reference evidence="1 2" key="1">
    <citation type="journal article" date="2013" name="PLoS ONE">
        <title>Poles Apart: Arctic and Antarctic Octadecabacter strains Share High Genome Plasticity and a New Type of Xanthorhodopsin.</title>
        <authorList>
            <person name="Vollmers J."/>
            <person name="Voget S."/>
            <person name="Dietrich S."/>
            <person name="Gollnow K."/>
            <person name="Smits M."/>
            <person name="Meyer K."/>
            <person name="Brinkhoff T."/>
            <person name="Simon M."/>
            <person name="Daniel R."/>
        </authorList>
    </citation>
    <scope>NUCLEOTIDE SEQUENCE [LARGE SCALE GENOMIC DNA]</scope>
    <source>
        <strain evidence="1 2">307</strain>
    </source>
</reference>
<organism evidence="1 2">
    <name type="scientific">Octadecabacter antarcticus 307</name>
    <dbReference type="NCBI Taxonomy" id="391626"/>
    <lineage>
        <taxon>Bacteria</taxon>
        <taxon>Pseudomonadati</taxon>
        <taxon>Pseudomonadota</taxon>
        <taxon>Alphaproteobacteria</taxon>
        <taxon>Rhodobacterales</taxon>
        <taxon>Roseobacteraceae</taxon>
        <taxon>Octadecabacter</taxon>
    </lineage>
</organism>
<proteinExistence type="predicted"/>
<name>M9R0J9_9RHOB</name>
<dbReference type="STRING" id="391626.OAN307_c04230"/>
<dbReference type="RefSeq" id="WP_015498217.1">
    <property type="nucleotide sequence ID" value="NC_020911.1"/>
</dbReference>
<sequence>MSDPVDFVELWRGGMLESVHCGHAIVVDEAGEIVQAWGDPHAVIYPRSSAKMLQALPMVESGVADRFGLSPQLLALSCASHSAAAIHTDKVQAWLRYLELGDDAFRCGPNWPMDTTARNAMIKSDATPCRYHNECSGKHCGFLTMTKANGWGPDYIEVDHPLQVLIKRTIEEVTGEDSPAWGIDGCSAPNFATSLLGMGRAMAKYACADDATTRGAAMVRLRDAMMAHPELVANDDRACTQLMRAANGQGAFKTGAEGYFVAILPEKRLGVALKIVDGSQRARDCAIASILCRLGVLDKDDPVVNSYRNPDVVNFAGLITGDIRPSAAIA</sequence>
<evidence type="ECO:0000313" key="2">
    <source>
        <dbReference type="Proteomes" id="UP000005307"/>
    </source>
</evidence>
<dbReference type="EC" id="3.5.1.1" evidence="1"/>
<keyword evidence="2" id="KW-1185">Reference proteome</keyword>
<dbReference type="OrthoDB" id="9780674at2"/>
<dbReference type="HOGENOM" id="CLU_062004_0_0_5"/>
<dbReference type="KEGG" id="oat:OAN307_c04230"/>
<dbReference type="PANTHER" id="PTHR42110:SF1">
    <property type="entry name" value="L-ASPARAGINASE, PUTATIVE (AFU_ORTHOLOGUE AFUA_3G11890)-RELATED"/>
    <property type="match status" value="1"/>
</dbReference>
<keyword evidence="1" id="KW-0378">Hydrolase</keyword>
<dbReference type="Proteomes" id="UP000005307">
    <property type="component" value="Chromosome"/>
</dbReference>
<gene>
    <name evidence="1" type="ORF">OAN307_c04230</name>
</gene>